<dbReference type="Pfam" id="PF13407">
    <property type="entry name" value="Peripla_BP_4"/>
    <property type="match status" value="1"/>
</dbReference>
<feature type="region of interest" description="Disordered" evidence="3">
    <location>
        <begin position="29"/>
        <end position="62"/>
    </location>
</feature>
<evidence type="ECO:0000256" key="3">
    <source>
        <dbReference type="SAM" id="MobiDB-lite"/>
    </source>
</evidence>
<keyword evidence="4" id="KW-0732">Signal</keyword>
<proteinExistence type="inferred from homology"/>
<name>A0ABS6K7L4_9FIRM</name>
<dbReference type="InterPro" id="IPR025997">
    <property type="entry name" value="SBP_2_dom"/>
</dbReference>
<gene>
    <name evidence="6" type="ORF">KTH90_10685</name>
</gene>
<feature type="signal peptide" evidence="4">
    <location>
        <begin position="1"/>
        <end position="27"/>
    </location>
</feature>
<comment type="similarity">
    <text evidence="2">Belongs to the bacterial solute-binding protein 2 family.</text>
</comment>
<reference evidence="6 7" key="1">
    <citation type="submission" date="2021-06" db="EMBL/GenBank/DDBJ databases">
        <title>Description of novel taxa of the family Lachnospiraceae.</title>
        <authorList>
            <person name="Chaplin A.V."/>
            <person name="Sokolova S.R."/>
            <person name="Pikina A.P."/>
            <person name="Korzhanova M."/>
            <person name="Belova V."/>
            <person name="Korostin D."/>
            <person name="Efimov B.A."/>
        </authorList>
    </citation>
    <scope>NUCLEOTIDE SEQUENCE [LARGE SCALE GENOMIC DNA]</scope>
    <source>
        <strain evidence="6 7">ASD4241</strain>
    </source>
</reference>
<feature type="chain" id="PRO_5045364523" evidence="4">
    <location>
        <begin position="28"/>
        <end position="366"/>
    </location>
</feature>
<feature type="compositionally biased region" description="Basic and acidic residues" evidence="3">
    <location>
        <begin position="40"/>
        <end position="62"/>
    </location>
</feature>
<dbReference type="InterPro" id="IPR028082">
    <property type="entry name" value="Peripla_BP_I"/>
</dbReference>
<dbReference type="PANTHER" id="PTHR30036">
    <property type="entry name" value="D-XYLOSE-BINDING PERIPLASMIC PROTEIN"/>
    <property type="match status" value="1"/>
</dbReference>
<dbReference type="EMBL" id="JAHQCX010000006">
    <property type="protein sequence ID" value="MBU9726478.1"/>
    <property type="molecule type" value="Genomic_DNA"/>
</dbReference>
<evidence type="ECO:0000313" key="7">
    <source>
        <dbReference type="Proteomes" id="UP001314681"/>
    </source>
</evidence>
<dbReference type="Proteomes" id="UP001314681">
    <property type="component" value="Unassembled WGS sequence"/>
</dbReference>
<protein>
    <submittedName>
        <fullName evidence="6">Autoinducer 2 ABC transporter substrate-binding protein</fullName>
    </submittedName>
</protein>
<evidence type="ECO:0000256" key="1">
    <source>
        <dbReference type="ARBA" id="ARBA00004196"/>
    </source>
</evidence>
<accession>A0ABS6K7L4</accession>
<dbReference type="CDD" id="cd06302">
    <property type="entry name" value="PBP1_LsrB_Quorum_Sensing-like"/>
    <property type="match status" value="1"/>
</dbReference>
<sequence length="366" mass="38792">MKRTKLVTMMALVLTLIMMITGCGSKAEEPAAQPAATPAAEDKDTSSEEPKASDDAQKSAADREPYKIGIVVKQMGAPYFDYAAEGAKKAAKDYNAEIISYTGPSSEDVNQEITFIEDLITQGADAILVSTADSTAIIPTINKAMEAGVAVFTFDIDSPDSDRLFCVTAGNSEESGAAIGESLVKLVEEKGQVALLTGGLGSETLNRRLDAIKGVLSKYPDIEVVATEACDDNFEKCVSQVENLIQTYPDLKAVAGVSSVNPPAAAMAIQSANKTGQIMSIGIGMPSQCSEYIDAGVIPELTLWDPGVMGYDAVAAAVNYMDTGKLPQNNEDYGEYGGKLIVEDNGTVGYIPSIIFTKENVHDYDF</sequence>
<evidence type="ECO:0000313" key="6">
    <source>
        <dbReference type="EMBL" id="MBU9726478.1"/>
    </source>
</evidence>
<dbReference type="RefSeq" id="WP_238726778.1">
    <property type="nucleotide sequence ID" value="NZ_JAHQCX010000006.1"/>
</dbReference>
<dbReference type="PROSITE" id="PS51257">
    <property type="entry name" value="PROKAR_LIPOPROTEIN"/>
    <property type="match status" value="1"/>
</dbReference>
<feature type="compositionally biased region" description="Low complexity" evidence="3">
    <location>
        <begin position="30"/>
        <end position="39"/>
    </location>
</feature>
<dbReference type="InterPro" id="IPR050555">
    <property type="entry name" value="Bact_Solute-Bind_Prot2"/>
</dbReference>
<dbReference type="Gene3D" id="3.40.50.2300">
    <property type="match status" value="2"/>
</dbReference>
<organism evidence="6 7">
    <name type="scientific">Diplocloster modestus</name>
    <dbReference type="NCBI Taxonomy" id="2850322"/>
    <lineage>
        <taxon>Bacteria</taxon>
        <taxon>Bacillati</taxon>
        <taxon>Bacillota</taxon>
        <taxon>Clostridia</taxon>
        <taxon>Lachnospirales</taxon>
        <taxon>Lachnospiraceae</taxon>
        <taxon>Diplocloster</taxon>
    </lineage>
</organism>
<comment type="subcellular location">
    <subcellularLocation>
        <location evidence="1">Cell envelope</location>
    </subcellularLocation>
</comment>
<feature type="domain" description="Periplasmic binding protein" evidence="5">
    <location>
        <begin position="68"/>
        <end position="325"/>
    </location>
</feature>
<dbReference type="PANTHER" id="PTHR30036:SF7">
    <property type="entry name" value="ABC TRANSPORTER PERIPLASMIC-BINDING PROTEIN YPHF"/>
    <property type="match status" value="1"/>
</dbReference>
<comment type="caution">
    <text evidence="6">The sequence shown here is derived from an EMBL/GenBank/DDBJ whole genome shotgun (WGS) entry which is preliminary data.</text>
</comment>
<evidence type="ECO:0000256" key="4">
    <source>
        <dbReference type="SAM" id="SignalP"/>
    </source>
</evidence>
<keyword evidence="7" id="KW-1185">Reference proteome</keyword>
<evidence type="ECO:0000259" key="5">
    <source>
        <dbReference type="Pfam" id="PF13407"/>
    </source>
</evidence>
<evidence type="ECO:0000256" key="2">
    <source>
        <dbReference type="ARBA" id="ARBA00007639"/>
    </source>
</evidence>
<dbReference type="SUPFAM" id="SSF53822">
    <property type="entry name" value="Periplasmic binding protein-like I"/>
    <property type="match status" value="1"/>
</dbReference>